<dbReference type="AlphaFoldDB" id="A0A8S3BUI4"/>
<feature type="non-terminal residue" evidence="2">
    <location>
        <position position="1"/>
    </location>
</feature>
<dbReference type="EMBL" id="CAJOBJ010165540">
    <property type="protein sequence ID" value="CAF4863094.1"/>
    <property type="molecule type" value="Genomic_DNA"/>
</dbReference>
<comment type="caution">
    <text evidence="2">The sequence shown here is derived from an EMBL/GenBank/DDBJ whole genome shotgun (WGS) entry which is preliminary data.</text>
</comment>
<evidence type="ECO:0000313" key="3">
    <source>
        <dbReference type="Proteomes" id="UP000681720"/>
    </source>
</evidence>
<gene>
    <name evidence="2" type="ORF">GIL414_LOCUS49987</name>
</gene>
<protein>
    <submittedName>
        <fullName evidence="2">Uncharacterized protein</fullName>
    </submittedName>
</protein>
<proteinExistence type="predicted"/>
<evidence type="ECO:0000256" key="1">
    <source>
        <dbReference type="SAM" id="MobiDB-lite"/>
    </source>
</evidence>
<dbReference type="Proteomes" id="UP000681720">
    <property type="component" value="Unassembled WGS sequence"/>
</dbReference>
<feature type="region of interest" description="Disordered" evidence="1">
    <location>
        <begin position="86"/>
        <end position="106"/>
    </location>
</feature>
<accession>A0A8S3BUI4</accession>
<organism evidence="2 3">
    <name type="scientific">Rotaria magnacalcarata</name>
    <dbReference type="NCBI Taxonomy" id="392030"/>
    <lineage>
        <taxon>Eukaryota</taxon>
        <taxon>Metazoa</taxon>
        <taxon>Spiralia</taxon>
        <taxon>Gnathifera</taxon>
        <taxon>Rotifera</taxon>
        <taxon>Eurotatoria</taxon>
        <taxon>Bdelloidea</taxon>
        <taxon>Philodinida</taxon>
        <taxon>Philodinidae</taxon>
        <taxon>Rotaria</taxon>
    </lineage>
</organism>
<sequence>ESPPLLQPIATSTPAHTTQYHSSLRQQMADNENHVHINRLTELNNSKVNNEANFNMKPEEPVNVLPVGVASNHVLSVLEETIPEKSTIPKQSITSQGGNSTKENSDRLNRSHFFLKNIVTFGTCMDVFISIVAQYPLVQLSTIQNSSKIQYLCVPDTSTPSNEKLVSIHLSFDKKKKNAPTDVYRQKQKNAASAALKQESLPSAVAILRESLPFEYITCGNQMRSNIEYELQAAEKQREIGYKPVHDSASFKIPEEHREKIDEWLKIDFQMRIDEQITRSRCLFLVGPTQHGI</sequence>
<reference evidence="2" key="1">
    <citation type="submission" date="2021-02" db="EMBL/GenBank/DDBJ databases">
        <authorList>
            <person name="Nowell W R."/>
        </authorList>
    </citation>
    <scope>NUCLEOTIDE SEQUENCE</scope>
</reference>
<feature type="compositionally biased region" description="Polar residues" evidence="1">
    <location>
        <begin position="88"/>
        <end position="102"/>
    </location>
</feature>
<evidence type="ECO:0000313" key="2">
    <source>
        <dbReference type="EMBL" id="CAF4863094.1"/>
    </source>
</evidence>
<name>A0A8S3BUI4_9BILA</name>